<organism evidence="3 4">
    <name type="scientific">Enterococcus faecalis</name>
    <name type="common">Streptococcus faecalis</name>
    <dbReference type="NCBI Taxonomy" id="1351"/>
    <lineage>
        <taxon>Bacteria</taxon>
        <taxon>Bacillati</taxon>
        <taxon>Bacillota</taxon>
        <taxon>Bacilli</taxon>
        <taxon>Lactobacillales</taxon>
        <taxon>Enterococcaceae</taxon>
        <taxon>Enterococcus</taxon>
    </lineage>
</organism>
<comment type="caution">
    <text evidence="3">The sequence shown here is derived from an EMBL/GenBank/DDBJ whole genome shotgun (WGS) entry which is preliminary data.</text>
</comment>
<reference evidence="3 4" key="1">
    <citation type="submission" date="2018-04" db="EMBL/GenBank/DDBJ databases">
        <authorList>
            <person name="Van Tyne D."/>
        </authorList>
    </citation>
    <scope>NUCLEOTIDE SEQUENCE [LARGE SCALE GENOMIC DNA]</scope>
    <source>
        <strain evidence="3 4">B2535</strain>
    </source>
</reference>
<dbReference type="Proteomes" id="UP001173174">
    <property type="component" value="Unassembled WGS sequence"/>
</dbReference>
<dbReference type="RefSeq" id="WP_002394261.1">
    <property type="nucleotide sequence ID" value="NZ_CAACYA010000010.1"/>
</dbReference>
<evidence type="ECO:0000256" key="1">
    <source>
        <dbReference type="SAM" id="Phobius"/>
    </source>
</evidence>
<keyword evidence="1" id="KW-0812">Transmembrane</keyword>
<evidence type="ECO:0000313" key="4">
    <source>
        <dbReference type="Proteomes" id="UP000244140"/>
    </source>
</evidence>
<sequence length="74" mass="8764">MDTIDLLLITFVLVVLNFEIFIFSLYSMRKRKKLNNVDEEFRKRSDADSLLIDNIVVERSLCIWAENVLNKTLK</sequence>
<accession>A0A855U6X4</accession>
<feature type="transmembrane region" description="Helical" evidence="1">
    <location>
        <begin position="6"/>
        <end position="26"/>
    </location>
</feature>
<keyword evidence="1" id="KW-1133">Transmembrane helix</keyword>
<dbReference type="AlphaFoldDB" id="A0A855U6X4"/>
<name>A0A855U6X4_ENTFL</name>
<dbReference type="Proteomes" id="UP000244140">
    <property type="component" value="Unassembled WGS sequence"/>
</dbReference>
<evidence type="ECO:0000313" key="3">
    <source>
        <dbReference type="EMBL" id="PTN78874.1"/>
    </source>
</evidence>
<reference evidence="2" key="3">
    <citation type="submission" date="2023-03" db="EMBL/GenBank/DDBJ databases">
        <authorList>
            <person name="Zajac M."/>
            <person name="Kwit R."/>
            <person name="Wasyl D."/>
        </authorList>
    </citation>
    <scope>NUCLEOTIDE SEQUENCE</scope>
    <source>
        <strain evidence="2">691B_2</strain>
    </source>
</reference>
<proteinExistence type="predicted"/>
<gene>
    <name evidence="3" type="ORF">DAI13_14335</name>
    <name evidence="2" type="ORF">P0E79_12445</name>
</gene>
<dbReference type="EMBL" id="JAREWH010000015">
    <property type="protein sequence ID" value="MDN3193297.1"/>
    <property type="molecule type" value="Genomic_DNA"/>
</dbReference>
<keyword evidence="1" id="KW-0472">Membrane</keyword>
<reference evidence="2" key="2">
    <citation type="journal article" date="2023" name="Pathogens">
        <title>Prevalence of Enterococcus spp. and the Whole-Genome Characteristics of Enterococcus faecium and Enterococcus faecalis Strains Isolated from Free-Living Birds in Poland.</title>
        <authorList>
            <person name="Kwit R."/>
            <person name="Zajac M."/>
            <person name="Smialowska-Weglinska A."/>
            <person name="Skarzynska M."/>
            <person name="Bomba A."/>
            <person name="Lalak A."/>
            <person name="Skrzypiec E."/>
            <person name="Wojdat D."/>
            <person name="Koza W."/>
            <person name="Mikos-Wojewoda E."/>
            <person name="Pasim P."/>
            <person name="Skora M."/>
            <person name="Polak M."/>
            <person name="Wiacek J."/>
            <person name="Wasyl D."/>
        </authorList>
    </citation>
    <scope>NUCLEOTIDE SEQUENCE</scope>
    <source>
        <strain evidence="2">691B_2</strain>
    </source>
</reference>
<evidence type="ECO:0000313" key="2">
    <source>
        <dbReference type="EMBL" id="MDN3193297.1"/>
    </source>
</evidence>
<protein>
    <submittedName>
        <fullName evidence="3">Uncharacterized protein</fullName>
    </submittedName>
</protein>
<dbReference type="EMBL" id="PZZH01000001">
    <property type="protein sequence ID" value="PTN78874.1"/>
    <property type="molecule type" value="Genomic_DNA"/>
</dbReference>